<dbReference type="EMBL" id="JAQQWN010000007">
    <property type="protein sequence ID" value="KAK8074994.1"/>
    <property type="molecule type" value="Genomic_DNA"/>
</dbReference>
<dbReference type="GeneID" id="92047032"/>
<feature type="compositionally biased region" description="Basic and acidic residues" evidence="1">
    <location>
        <begin position="91"/>
        <end position="106"/>
    </location>
</feature>
<proteinExistence type="predicted"/>
<protein>
    <submittedName>
        <fullName evidence="2">Uncharacterized protein</fullName>
    </submittedName>
</protein>
<name>A0ABR1VUS3_9PEZI</name>
<feature type="region of interest" description="Disordered" evidence="1">
    <location>
        <begin position="91"/>
        <end position="139"/>
    </location>
</feature>
<accession>A0ABR1VUS3</accession>
<evidence type="ECO:0000313" key="3">
    <source>
        <dbReference type="Proteomes" id="UP001433268"/>
    </source>
</evidence>
<evidence type="ECO:0000256" key="1">
    <source>
        <dbReference type="SAM" id="MobiDB-lite"/>
    </source>
</evidence>
<dbReference type="Proteomes" id="UP001433268">
    <property type="component" value="Unassembled WGS sequence"/>
</dbReference>
<organism evidence="2 3">
    <name type="scientific">Apiospora hydei</name>
    <dbReference type="NCBI Taxonomy" id="1337664"/>
    <lineage>
        <taxon>Eukaryota</taxon>
        <taxon>Fungi</taxon>
        <taxon>Dikarya</taxon>
        <taxon>Ascomycota</taxon>
        <taxon>Pezizomycotina</taxon>
        <taxon>Sordariomycetes</taxon>
        <taxon>Xylariomycetidae</taxon>
        <taxon>Amphisphaeriales</taxon>
        <taxon>Apiosporaceae</taxon>
        <taxon>Apiospora</taxon>
    </lineage>
</organism>
<evidence type="ECO:0000313" key="2">
    <source>
        <dbReference type="EMBL" id="KAK8074994.1"/>
    </source>
</evidence>
<keyword evidence="3" id="KW-1185">Reference proteome</keyword>
<gene>
    <name evidence="2" type="ORF">PG997_009657</name>
</gene>
<sequence>MNTIQTNHIVGRTEEHHEVEPGNRSVTGPHVYTKTLRARTKLKKYNDMLMSATLLIGMNRTLHGTLGELERELLCLDNKLEECQNSLRARELDPPKRRDEVKRQSEDNLSTPFALSQAREDDIRSYDDVSTDGFDGIGL</sequence>
<reference evidence="2 3" key="1">
    <citation type="submission" date="2023-01" db="EMBL/GenBank/DDBJ databases">
        <title>Analysis of 21 Apiospora genomes using comparative genomics revels a genus with tremendous synthesis potential of carbohydrate active enzymes and secondary metabolites.</title>
        <authorList>
            <person name="Sorensen T."/>
        </authorList>
    </citation>
    <scope>NUCLEOTIDE SEQUENCE [LARGE SCALE GENOMIC DNA]</scope>
    <source>
        <strain evidence="2 3">CBS 114990</strain>
    </source>
</reference>
<feature type="compositionally biased region" description="Basic and acidic residues" evidence="1">
    <location>
        <begin position="118"/>
        <end position="127"/>
    </location>
</feature>
<comment type="caution">
    <text evidence="2">The sequence shown here is derived from an EMBL/GenBank/DDBJ whole genome shotgun (WGS) entry which is preliminary data.</text>
</comment>
<dbReference type="RefSeq" id="XP_066665934.1">
    <property type="nucleotide sequence ID" value="XM_066813972.1"/>
</dbReference>